<protein>
    <submittedName>
        <fullName evidence="2">Putative secreted protein</fullName>
    </submittedName>
</protein>
<dbReference type="EMBL" id="GGFL01011533">
    <property type="protein sequence ID" value="MBW75711.1"/>
    <property type="molecule type" value="Transcribed_RNA"/>
</dbReference>
<feature type="signal peptide" evidence="1">
    <location>
        <begin position="1"/>
        <end position="48"/>
    </location>
</feature>
<accession>A0A2M4DE29</accession>
<evidence type="ECO:0000256" key="1">
    <source>
        <dbReference type="SAM" id="SignalP"/>
    </source>
</evidence>
<reference evidence="2" key="1">
    <citation type="submission" date="2018-01" db="EMBL/GenBank/DDBJ databases">
        <title>An insight into the sialome of Amazonian anophelines.</title>
        <authorList>
            <person name="Ribeiro J.M."/>
            <person name="Scarpassa V."/>
            <person name="Calvo E."/>
        </authorList>
    </citation>
    <scope>NUCLEOTIDE SEQUENCE</scope>
</reference>
<evidence type="ECO:0000313" key="2">
    <source>
        <dbReference type="EMBL" id="MBW75711.1"/>
    </source>
</evidence>
<feature type="chain" id="PRO_5014792207" evidence="1">
    <location>
        <begin position="49"/>
        <end position="99"/>
    </location>
</feature>
<name>A0A2M4DE29_ANODA</name>
<organism evidence="2">
    <name type="scientific">Anopheles darlingi</name>
    <name type="common">Mosquito</name>
    <dbReference type="NCBI Taxonomy" id="43151"/>
    <lineage>
        <taxon>Eukaryota</taxon>
        <taxon>Metazoa</taxon>
        <taxon>Ecdysozoa</taxon>
        <taxon>Arthropoda</taxon>
        <taxon>Hexapoda</taxon>
        <taxon>Insecta</taxon>
        <taxon>Pterygota</taxon>
        <taxon>Neoptera</taxon>
        <taxon>Endopterygota</taxon>
        <taxon>Diptera</taxon>
        <taxon>Nematocera</taxon>
        <taxon>Culicoidea</taxon>
        <taxon>Culicidae</taxon>
        <taxon>Anophelinae</taxon>
        <taxon>Anopheles</taxon>
    </lineage>
</organism>
<dbReference type="AlphaFoldDB" id="A0A2M4DE29"/>
<proteinExistence type="predicted"/>
<keyword evidence="1" id="KW-0732">Signal</keyword>
<sequence length="99" mass="11025">MAWRSARLVRWSALFHCRCHCRPLALLCRPFLFLSLSLSLSLVSRVVSTPGARAPHTCNPFATKVITTPVPSVRFRGYQHLLHGGSTTATPRRVHTTMG</sequence>